<evidence type="ECO:0000256" key="7">
    <source>
        <dbReference type="SAM" id="MobiDB-lite"/>
    </source>
</evidence>
<evidence type="ECO:0000256" key="4">
    <source>
        <dbReference type="ARBA" id="ARBA00022964"/>
    </source>
</evidence>
<dbReference type="Pfam" id="PF04444">
    <property type="entry name" value="Dioxygenase_N"/>
    <property type="match status" value="1"/>
</dbReference>
<keyword evidence="3" id="KW-0479">Metal-binding</keyword>
<evidence type="ECO:0000259" key="9">
    <source>
        <dbReference type="Pfam" id="PF04444"/>
    </source>
</evidence>
<evidence type="ECO:0008006" key="12">
    <source>
        <dbReference type="Google" id="ProtNLM"/>
    </source>
</evidence>
<dbReference type="HOGENOM" id="CLU_046727_2_0_1"/>
<keyword evidence="5" id="KW-0560">Oxidoreductase</keyword>
<comment type="cofactor">
    <cofactor evidence="1">
        <name>Fe(3+)</name>
        <dbReference type="ChEBI" id="CHEBI:29034"/>
    </cofactor>
</comment>
<dbReference type="InterPro" id="IPR050770">
    <property type="entry name" value="Intradiol_RC_Dioxygenase"/>
</dbReference>
<dbReference type="GO" id="GO:0009712">
    <property type="term" value="P:catechol-containing compound metabolic process"/>
    <property type="evidence" value="ECO:0007669"/>
    <property type="project" value="InterPro"/>
</dbReference>
<feature type="domain" description="Catechol dioxygenase N-terminal" evidence="9">
    <location>
        <begin position="65"/>
        <end position="138"/>
    </location>
</feature>
<dbReference type="SUPFAM" id="SSF49482">
    <property type="entry name" value="Aromatic compound dioxygenase"/>
    <property type="match status" value="1"/>
</dbReference>
<dbReference type="RefSeq" id="XP_016621338.1">
    <property type="nucleotide sequence ID" value="XM_016762391.1"/>
</dbReference>
<dbReference type="GeneID" id="27697574"/>
<evidence type="ECO:0000256" key="5">
    <source>
        <dbReference type="ARBA" id="ARBA00023002"/>
    </source>
</evidence>
<evidence type="ECO:0000259" key="8">
    <source>
        <dbReference type="Pfam" id="PF00775"/>
    </source>
</evidence>
<dbReference type="OrthoDB" id="5238185at2759"/>
<feature type="region of interest" description="Disordered" evidence="7">
    <location>
        <begin position="1"/>
        <end position="38"/>
    </location>
</feature>
<dbReference type="PANTHER" id="PTHR33711">
    <property type="entry name" value="DIOXYGENASE, PUTATIVE (AFU_ORTHOLOGUE AFUA_2G02910)-RELATED"/>
    <property type="match status" value="1"/>
</dbReference>
<dbReference type="AlphaFoldDB" id="A0A0D2ID37"/>
<evidence type="ECO:0000313" key="11">
    <source>
        <dbReference type="Proteomes" id="UP000053789"/>
    </source>
</evidence>
<feature type="domain" description="Intradiol ring-cleavage dioxygenases" evidence="8">
    <location>
        <begin position="145"/>
        <end position="312"/>
    </location>
</feature>
<dbReference type="VEuPathDB" id="FungiDB:Z519_04646"/>
<dbReference type="Gene3D" id="2.60.130.10">
    <property type="entry name" value="Aromatic compound dioxygenase"/>
    <property type="match status" value="1"/>
</dbReference>
<dbReference type="Proteomes" id="UP000053789">
    <property type="component" value="Unassembled WGS sequence"/>
</dbReference>
<name>A0A0D2ID37_CLAB1</name>
<reference evidence="10" key="1">
    <citation type="submission" date="2015-01" db="EMBL/GenBank/DDBJ databases">
        <title>The Genome Sequence of Cladophialophora bantiana CBS 173.52.</title>
        <authorList>
            <consortium name="The Broad Institute Genomics Platform"/>
            <person name="Cuomo C."/>
            <person name="de Hoog S."/>
            <person name="Gorbushina A."/>
            <person name="Stielow B."/>
            <person name="Teixiera M."/>
            <person name="Abouelleil A."/>
            <person name="Chapman S.B."/>
            <person name="Priest M."/>
            <person name="Young S.K."/>
            <person name="Wortman J."/>
            <person name="Nusbaum C."/>
            <person name="Birren B."/>
        </authorList>
    </citation>
    <scope>NUCLEOTIDE SEQUENCE [LARGE SCALE GENOMIC DNA]</scope>
    <source>
        <strain evidence="10">CBS 173.52</strain>
    </source>
</reference>
<dbReference type="InterPro" id="IPR007535">
    <property type="entry name" value="Catechol_dOase_N"/>
</dbReference>
<organism evidence="10 11">
    <name type="scientific">Cladophialophora bantiana (strain ATCC 10958 / CBS 173.52 / CDC B-1940 / NIH 8579)</name>
    <name type="common">Xylohypha bantiana</name>
    <dbReference type="NCBI Taxonomy" id="1442370"/>
    <lineage>
        <taxon>Eukaryota</taxon>
        <taxon>Fungi</taxon>
        <taxon>Dikarya</taxon>
        <taxon>Ascomycota</taxon>
        <taxon>Pezizomycotina</taxon>
        <taxon>Eurotiomycetes</taxon>
        <taxon>Chaetothyriomycetidae</taxon>
        <taxon>Chaetothyriales</taxon>
        <taxon>Herpotrichiellaceae</taxon>
        <taxon>Cladophialophora</taxon>
    </lineage>
</organism>
<keyword evidence="4" id="KW-0223">Dioxygenase</keyword>
<keyword evidence="6" id="KW-0408">Iron</keyword>
<evidence type="ECO:0000256" key="6">
    <source>
        <dbReference type="ARBA" id="ARBA00023004"/>
    </source>
</evidence>
<dbReference type="GO" id="GO:0018576">
    <property type="term" value="F:catechol 1,2-dioxygenase activity"/>
    <property type="evidence" value="ECO:0007669"/>
    <property type="project" value="InterPro"/>
</dbReference>
<evidence type="ECO:0000256" key="1">
    <source>
        <dbReference type="ARBA" id="ARBA00001965"/>
    </source>
</evidence>
<gene>
    <name evidence="10" type="ORF">Z519_04646</name>
</gene>
<dbReference type="EMBL" id="KN846985">
    <property type="protein sequence ID" value="KIW94669.1"/>
    <property type="molecule type" value="Genomic_DNA"/>
</dbReference>
<protein>
    <recommendedName>
        <fullName evidence="12">Intradiol ring-cleavage dioxygenases domain-containing protein</fullName>
    </recommendedName>
</protein>
<dbReference type="PANTHER" id="PTHR33711:SF7">
    <property type="entry name" value="INTRADIOL RING-CLEAVAGE DIOXYGENASES DOMAIN-CONTAINING PROTEIN-RELATED"/>
    <property type="match status" value="1"/>
</dbReference>
<feature type="compositionally biased region" description="Polar residues" evidence="7">
    <location>
        <begin position="1"/>
        <end position="24"/>
    </location>
</feature>
<dbReference type="GO" id="GO:0008199">
    <property type="term" value="F:ferric iron binding"/>
    <property type="evidence" value="ECO:0007669"/>
    <property type="project" value="InterPro"/>
</dbReference>
<dbReference type="InterPro" id="IPR000627">
    <property type="entry name" value="Intradiol_dOase_C"/>
</dbReference>
<dbReference type="InterPro" id="IPR015889">
    <property type="entry name" value="Intradiol_dOase_core"/>
</dbReference>
<accession>A0A0D2ID37</accession>
<evidence type="ECO:0000313" key="10">
    <source>
        <dbReference type="EMBL" id="KIW94669.1"/>
    </source>
</evidence>
<comment type="similarity">
    <text evidence="2">Belongs to the intradiol ring-cleavage dioxygenase family.</text>
</comment>
<evidence type="ECO:0000256" key="2">
    <source>
        <dbReference type="ARBA" id="ARBA00007825"/>
    </source>
</evidence>
<dbReference type="Pfam" id="PF00775">
    <property type="entry name" value="Dioxygenase_C"/>
    <property type="match status" value="1"/>
</dbReference>
<sequence>MTSYATEEQPTNDASGPSRASLSAKTRRKWEAEPVTEHVPSPVRDLTIENITPNVIAVNSDIKDNPRLQYIITKLIQVSHDFIRDVDLKFDEWTMAWQFLTKVGQISDDVRHEMVLLSDILGISALVDAISYPHKPGATESSILGPFHDEVGQVVENGSAIVKEDTFGEATLVRGQVRSVSGVPVKKALLDAWATDGHGVYDLEYAEKEGPDCRGKLYTDDKGRYAFTCVRPIPYPISNDGPVGELLRTLNRHWYRPAHMHFMISHPDYNTLITALYSRDSKYIESDTVFGVKSSLMVDYTFTEDPELARQYRLKTFKKEIDEKEREGFWLLEFDFVLTEKEDPPSPKLHD</sequence>
<evidence type="ECO:0000256" key="3">
    <source>
        <dbReference type="ARBA" id="ARBA00022723"/>
    </source>
</evidence>
<keyword evidence="11" id="KW-1185">Reference proteome</keyword>
<proteinExistence type="inferred from homology"/>